<gene>
    <name evidence="1" type="ORF">TPSB3V08_LOCUS8600</name>
</gene>
<dbReference type="EMBL" id="OD006267">
    <property type="protein sequence ID" value="CAD7412738.1"/>
    <property type="molecule type" value="Genomic_DNA"/>
</dbReference>
<name>A0A7R9DFW1_TIMPO</name>
<accession>A0A7R9DFW1</accession>
<sequence length="368" mass="41419">MRYAHNRLDCRLQRVCFDPGRLVAMAIGHITGPFNTTSPRFALRQTNLRLKSSPQPLDSRKSTKVLPSISNAMALNTRGILRRSSDVMTGFDLVSHPPTDNISSLTTLDVCSFQEQPFLSSTEQSNFTISSQLERTKNLVMRFTSFWNEFWKQRKSPRFSDHSNVPQVQVVYLQQITEGQVYLTGLGGGLLGAVQLRAQQQVVQLRRLRETEGRGEKTIGLLQTRLWLGVAHSCAFLLRTIRGGVWRLLTKHSYNQVLNSSVDGRPRWASYQVTRSAVGKDTRDIITARGQRHQDTPDEGEHRLVQLTPRSQVHALPILPRHVLLAVRSPDQDLNLYLPVLGSQAQHETRALANCATADELNNQAPGQ</sequence>
<reference evidence="1" key="1">
    <citation type="submission" date="2020-11" db="EMBL/GenBank/DDBJ databases">
        <authorList>
            <person name="Tran Van P."/>
        </authorList>
    </citation>
    <scope>NUCLEOTIDE SEQUENCE</scope>
</reference>
<proteinExistence type="predicted"/>
<dbReference type="AlphaFoldDB" id="A0A7R9DFW1"/>
<organism evidence="1">
    <name type="scientific">Timema poppense</name>
    <name type="common">Walking stick</name>
    <dbReference type="NCBI Taxonomy" id="170557"/>
    <lineage>
        <taxon>Eukaryota</taxon>
        <taxon>Metazoa</taxon>
        <taxon>Ecdysozoa</taxon>
        <taxon>Arthropoda</taxon>
        <taxon>Hexapoda</taxon>
        <taxon>Insecta</taxon>
        <taxon>Pterygota</taxon>
        <taxon>Neoptera</taxon>
        <taxon>Polyneoptera</taxon>
        <taxon>Phasmatodea</taxon>
        <taxon>Timematodea</taxon>
        <taxon>Timematoidea</taxon>
        <taxon>Timematidae</taxon>
        <taxon>Timema</taxon>
    </lineage>
</organism>
<protein>
    <submittedName>
        <fullName evidence="1">Uncharacterized protein</fullName>
    </submittedName>
</protein>
<evidence type="ECO:0000313" key="1">
    <source>
        <dbReference type="EMBL" id="CAD7412738.1"/>
    </source>
</evidence>